<accession>A0A830BC90</accession>
<dbReference type="InterPro" id="IPR055357">
    <property type="entry name" value="LRR_At1g61320_AtMIF1"/>
</dbReference>
<dbReference type="Pfam" id="PF23622">
    <property type="entry name" value="LRR_At1g61320_AtMIF1"/>
    <property type="match status" value="1"/>
</dbReference>
<dbReference type="AlphaFoldDB" id="A0A830BC90"/>
<evidence type="ECO:0000259" key="1">
    <source>
        <dbReference type="Pfam" id="PF23622"/>
    </source>
</evidence>
<dbReference type="PANTHER" id="PTHR34145:SF68">
    <property type="entry name" value="FBD DOMAIN-CONTAINING PROTEIN"/>
    <property type="match status" value="1"/>
</dbReference>
<dbReference type="Proteomes" id="UP000653305">
    <property type="component" value="Unassembled WGS sequence"/>
</dbReference>
<evidence type="ECO:0000313" key="3">
    <source>
        <dbReference type="Proteomes" id="UP000653305"/>
    </source>
</evidence>
<protein>
    <recommendedName>
        <fullName evidence="1">At1g61320/AtMIF1 LRR domain-containing protein</fullName>
    </recommendedName>
</protein>
<dbReference type="EMBL" id="BMAC01000102">
    <property type="protein sequence ID" value="GFP85260.1"/>
    <property type="molecule type" value="Genomic_DNA"/>
</dbReference>
<sequence>MWAGEIIDFFLRSCPLLEQLVVHDASKISDLNICGALALTHLGIIYCLNVNSIKVSAPNLTSLKVTSVEALLLENVPKLVEVYVCCGREEVYVHKLVPALHCCLSQLEILTLDLLVETVRLTDRHLFLSSLIYIYSTSF</sequence>
<organism evidence="2 3">
    <name type="scientific">Phtheirospermum japonicum</name>
    <dbReference type="NCBI Taxonomy" id="374723"/>
    <lineage>
        <taxon>Eukaryota</taxon>
        <taxon>Viridiplantae</taxon>
        <taxon>Streptophyta</taxon>
        <taxon>Embryophyta</taxon>
        <taxon>Tracheophyta</taxon>
        <taxon>Spermatophyta</taxon>
        <taxon>Magnoliopsida</taxon>
        <taxon>eudicotyledons</taxon>
        <taxon>Gunneridae</taxon>
        <taxon>Pentapetalae</taxon>
        <taxon>asterids</taxon>
        <taxon>lamiids</taxon>
        <taxon>Lamiales</taxon>
        <taxon>Orobanchaceae</taxon>
        <taxon>Orobanchaceae incertae sedis</taxon>
        <taxon>Phtheirospermum</taxon>
    </lineage>
</organism>
<gene>
    <name evidence="2" type="ORF">PHJA_000669700</name>
</gene>
<name>A0A830BC90_9LAMI</name>
<evidence type="ECO:0000313" key="2">
    <source>
        <dbReference type="EMBL" id="GFP85260.1"/>
    </source>
</evidence>
<reference evidence="2" key="1">
    <citation type="submission" date="2020-07" db="EMBL/GenBank/DDBJ databases">
        <title>Ethylene signaling mediates host invasion by parasitic plants.</title>
        <authorList>
            <person name="Yoshida S."/>
        </authorList>
    </citation>
    <scope>NUCLEOTIDE SEQUENCE</scope>
    <source>
        <strain evidence="2">Okayama</strain>
    </source>
</reference>
<dbReference type="PANTHER" id="PTHR34145">
    <property type="entry name" value="OS02G0105600 PROTEIN"/>
    <property type="match status" value="1"/>
</dbReference>
<comment type="caution">
    <text evidence="2">The sequence shown here is derived from an EMBL/GenBank/DDBJ whole genome shotgun (WGS) entry which is preliminary data.</text>
</comment>
<dbReference type="OrthoDB" id="912983at2759"/>
<proteinExistence type="predicted"/>
<feature type="domain" description="At1g61320/AtMIF1 LRR" evidence="1">
    <location>
        <begin position="5"/>
        <end position="131"/>
    </location>
</feature>
<keyword evidence="3" id="KW-1185">Reference proteome</keyword>
<dbReference type="InterPro" id="IPR053772">
    <property type="entry name" value="At1g61320/At1g61330-like"/>
</dbReference>